<dbReference type="OrthoDB" id="10258130at2759"/>
<dbReference type="CDD" id="cd07394">
    <property type="entry name" value="MPP_Vps29"/>
    <property type="match status" value="1"/>
</dbReference>
<dbReference type="EMBL" id="ASPP01019752">
    <property type="protein sequence ID" value="ETO14800.1"/>
    <property type="molecule type" value="Genomic_DNA"/>
</dbReference>
<dbReference type="InterPro" id="IPR024654">
    <property type="entry name" value="Calcineurin-like_PHP_lpxH"/>
</dbReference>
<protein>
    <recommendedName>
        <fullName evidence="2 5">Vacuolar protein sorting-associated protein 29</fullName>
    </recommendedName>
</protein>
<keyword evidence="3" id="KW-0813">Transport</keyword>
<gene>
    <name evidence="7" type="ORF">RFI_22571</name>
</gene>
<evidence type="ECO:0000256" key="3">
    <source>
        <dbReference type="ARBA" id="ARBA00022448"/>
    </source>
</evidence>
<evidence type="ECO:0000259" key="6">
    <source>
        <dbReference type="Pfam" id="PF12850"/>
    </source>
</evidence>
<dbReference type="SUPFAM" id="SSF56300">
    <property type="entry name" value="Metallo-dependent phosphatases"/>
    <property type="match status" value="1"/>
</dbReference>
<feature type="domain" description="Calcineurin-like phosphoesterase" evidence="6">
    <location>
        <begin position="7"/>
        <end position="162"/>
    </location>
</feature>
<evidence type="ECO:0000256" key="2">
    <source>
        <dbReference type="ARBA" id="ARBA00017767"/>
    </source>
</evidence>
<dbReference type="NCBIfam" id="TIGR00040">
    <property type="entry name" value="yfcE"/>
    <property type="match status" value="1"/>
</dbReference>
<evidence type="ECO:0000256" key="5">
    <source>
        <dbReference type="RuleBase" id="RU362040"/>
    </source>
</evidence>
<dbReference type="InterPro" id="IPR000979">
    <property type="entry name" value="Phosphodiesterase_MJ0936/Vps29"/>
</dbReference>
<dbReference type="InterPro" id="IPR029052">
    <property type="entry name" value="Metallo-depent_PP-like"/>
</dbReference>
<dbReference type="OMA" id="VRGNMDY"/>
<evidence type="ECO:0000313" key="8">
    <source>
        <dbReference type="Proteomes" id="UP000023152"/>
    </source>
</evidence>
<name>X6MNZ5_RETFI</name>
<dbReference type="GO" id="GO:0030904">
    <property type="term" value="C:retromer complex"/>
    <property type="evidence" value="ECO:0007669"/>
    <property type="project" value="InterPro"/>
</dbReference>
<dbReference type="PANTHER" id="PTHR11124">
    <property type="entry name" value="VACUOLAR SORTING PROTEIN VPS29"/>
    <property type="match status" value="1"/>
</dbReference>
<evidence type="ECO:0000256" key="4">
    <source>
        <dbReference type="ARBA" id="ARBA00022927"/>
    </source>
</evidence>
<dbReference type="GO" id="GO:0005829">
    <property type="term" value="C:cytosol"/>
    <property type="evidence" value="ECO:0007669"/>
    <property type="project" value="GOC"/>
</dbReference>
<accession>X6MNZ5</accession>
<reference evidence="7 8" key="1">
    <citation type="journal article" date="2013" name="Curr. Biol.">
        <title>The Genome of the Foraminiferan Reticulomyxa filosa.</title>
        <authorList>
            <person name="Glockner G."/>
            <person name="Hulsmann N."/>
            <person name="Schleicher M."/>
            <person name="Noegel A.A."/>
            <person name="Eichinger L."/>
            <person name="Gallinger C."/>
            <person name="Pawlowski J."/>
            <person name="Sierra R."/>
            <person name="Euteneuer U."/>
            <person name="Pillet L."/>
            <person name="Moustafa A."/>
            <person name="Platzer M."/>
            <person name="Groth M."/>
            <person name="Szafranski K."/>
            <person name="Schliwa M."/>
        </authorList>
    </citation>
    <scope>NUCLEOTIDE SEQUENCE [LARGE SCALE GENOMIC DNA]</scope>
</reference>
<evidence type="ECO:0000313" key="7">
    <source>
        <dbReference type="EMBL" id="ETO14800.1"/>
    </source>
</evidence>
<dbReference type="GO" id="GO:0015031">
    <property type="term" value="P:protein transport"/>
    <property type="evidence" value="ECO:0007669"/>
    <property type="project" value="UniProtKB-KW"/>
</dbReference>
<proteinExistence type="inferred from homology"/>
<dbReference type="Gene3D" id="3.60.21.10">
    <property type="match status" value="1"/>
</dbReference>
<comment type="caution">
    <text evidence="7">The sequence shown here is derived from an EMBL/GenBank/DDBJ whole genome shotgun (WGS) entry which is preliminary data.</text>
</comment>
<keyword evidence="4" id="KW-0653">Protein transport</keyword>
<dbReference type="GO" id="GO:0031410">
    <property type="term" value="C:cytoplasmic vesicle"/>
    <property type="evidence" value="ECO:0007669"/>
    <property type="project" value="UniProtKB-ARBA"/>
</dbReference>
<dbReference type="Proteomes" id="UP000023152">
    <property type="component" value="Unassembled WGS sequence"/>
</dbReference>
<dbReference type="InterPro" id="IPR028661">
    <property type="entry name" value="Vps29"/>
</dbReference>
<dbReference type="GO" id="GO:0042147">
    <property type="term" value="P:retrograde transport, endosome to Golgi"/>
    <property type="evidence" value="ECO:0007669"/>
    <property type="project" value="InterPro"/>
</dbReference>
<organism evidence="7 8">
    <name type="scientific">Reticulomyxa filosa</name>
    <dbReference type="NCBI Taxonomy" id="46433"/>
    <lineage>
        <taxon>Eukaryota</taxon>
        <taxon>Sar</taxon>
        <taxon>Rhizaria</taxon>
        <taxon>Retaria</taxon>
        <taxon>Foraminifera</taxon>
        <taxon>Monothalamids</taxon>
        <taxon>Reticulomyxidae</taxon>
        <taxon>Reticulomyxa</taxon>
    </lineage>
</organism>
<dbReference type="FunFam" id="3.60.21.10:FF:000015">
    <property type="entry name" value="Vacuolar protein sorting-associated protein 29"/>
    <property type="match status" value="1"/>
</dbReference>
<dbReference type="Pfam" id="PF12850">
    <property type="entry name" value="Metallophos_2"/>
    <property type="match status" value="1"/>
</dbReference>
<keyword evidence="8" id="KW-1185">Reference proteome</keyword>
<dbReference type="AlphaFoldDB" id="X6MNZ5"/>
<evidence type="ECO:0000256" key="1">
    <source>
        <dbReference type="ARBA" id="ARBA00005945"/>
    </source>
</evidence>
<sequence length="192" mass="21104">MAAQLALVLGDLHVPTRSRDLPEQFKNLLVPGKIHHVLATGNIGSKQIREYLTRTAPNYHQVRGDFDKDPNLPEKKVVQIGNFKIGIIHGHQVLFVVPWGDTESLSAIQRQLDVDILISGHTHQFSVATVDGKCLINPGSATGAYSSIASDVQPSFVLLAIQGNSVVIYVYKIKKNGELDVGRSTFDKEKKK</sequence>
<comment type="similarity">
    <text evidence="1 5">Belongs to the VPS29 family.</text>
</comment>